<evidence type="ECO:0000313" key="2">
    <source>
        <dbReference type="EMBL" id="SDX44623.1"/>
    </source>
</evidence>
<dbReference type="Pfam" id="PF04248">
    <property type="entry name" value="NTP_transf_9"/>
    <property type="match status" value="1"/>
</dbReference>
<gene>
    <name evidence="2" type="ORF">SAMN04488238_108156</name>
</gene>
<organism evidence="2 3">
    <name type="scientific">Roseicitreum antarcticum</name>
    <dbReference type="NCBI Taxonomy" id="564137"/>
    <lineage>
        <taxon>Bacteria</taxon>
        <taxon>Pseudomonadati</taxon>
        <taxon>Pseudomonadota</taxon>
        <taxon>Alphaproteobacteria</taxon>
        <taxon>Rhodobacterales</taxon>
        <taxon>Paracoccaceae</taxon>
        <taxon>Roseicitreum</taxon>
    </lineage>
</organism>
<dbReference type="STRING" id="564137.SAMN04488238_108156"/>
<proteinExistence type="predicted"/>
<reference evidence="2" key="1">
    <citation type="submission" date="2016-10" db="EMBL/GenBank/DDBJ databases">
        <authorList>
            <person name="de Groot N.N."/>
        </authorList>
    </citation>
    <scope>NUCLEOTIDE SEQUENCE [LARGE SCALE GENOMIC DNA]</scope>
    <source>
        <strain evidence="2">CGMCC 1.8894</strain>
    </source>
</reference>
<dbReference type="OrthoDB" id="9815163at2"/>
<dbReference type="EMBL" id="FNOM01000008">
    <property type="protein sequence ID" value="SDX44623.1"/>
    <property type="molecule type" value="Genomic_DNA"/>
</dbReference>
<dbReference type="Gene3D" id="2.170.150.40">
    <property type="entry name" value="Domain of unknown function (DUF427)"/>
    <property type="match status" value="1"/>
</dbReference>
<accession>A0A1H3BRP8</accession>
<evidence type="ECO:0000313" key="3">
    <source>
        <dbReference type="Proteomes" id="UP000198539"/>
    </source>
</evidence>
<dbReference type="Proteomes" id="UP000198539">
    <property type="component" value="Unassembled WGS sequence"/>
</dbReference>
<dbReference type="InterPro" id="IPR007361">
    <property type="entry name" value="DUF427"/>
</dbReference>
<keyword evidence="3" id="KW-1185">Reference proteome</keyword>
<protein>
    <submittedName>
        <fullName evidence="2">Uncharacterized conserved protein, DUF427 family</fullName>
    </submittedName>
</protein>
<dbReference type="InterPro" id="IPR038694">
    <property type="entry name" value="DUF427_sf"/>
</dbReference>
<dbReference type="PANTHER" id="PTHR34310:SF9">
    <property type="entry name" value="BLR5716 PROTEIN"/>
    <property type="match status" value="1"/>
</dbReference>
<evidence type="ECO:0000259" key="1">
    <source>
        <dbReference type="Pfam" id="PF04248"/>
    </source>
</evidence>
<dbReference type="AlphaFoldDB" id="A0A1H3BRP8"/>
<dbReference type="PANTHER" id="PTHR34310">
    <property type="entry name" value="DUF427 DOMAIN PROTEIN (AFU_ORTHOLOGUE AFUA_3G02220)"/>
    <property type="match status" value="1"/>
</dbReference>
<name>A0A1H3BRP8_9RHOB</name>
<sequence>MTEIRIYPAQGVWVVRADGAVIAESSNALELNEPGHPWIIYFPRADVAMAFLEASNTKTTCPHKGAATYFHISGPGNMIHDGAWTYETPNEGVEKIAGHLAFDGLKVTVERL</sequence>
<feature type="domain" description="DUF427" evidence="1">
    <location>
        <begin position="14"/>
        <end position="103"/>
    </location>
</feature>
<dbReference type="RefSeq" id="WP_092890982.1">
    <property type="nucleotide sequence ID" value="NZ_CP061498.1"/>
</dbReference>